<evidence type="ECO:0000256" key="3">
    <source>
        <dbReference type="ARBA" id="ARBA00023180"/>
    </source>
</evidence>
<gene>
    <name evidence="6" type="ORF">FVE85_4267</name>
</gene>
<keyword evidence="2 6" id="KW-0808">Transferase</keyword>
<feature type="chain" id="PRO_5023913822" evidence="4">
    <location>
        <begin position="22"/>
        <end position="663"/>
    </location>
</feature>
<dbReference type="AlphaFoldDB" id="A0A5J4YTX8"/>
<evidence type="ECO:0000259" key="5">
    <source>
        <dbReference type="Pfam" id="PF04577"/>
    </source>
</evidence>
<evidence type="ECO:0000256" key="2">
    <source>
        <dbReference type="ARBA" id="ARBA00022679"/>
    </source>
</evidence>
<comment type="caution">
    <text evidence="6">The sequence shown here is derived from an EMBL/GenBank/DDBJ whole genome shotgun (WGS) entry which is preliminary data.</text>
</comment>
<keyword evidence="7" id="KW-1185">Reference proteome</keyword>
<accession>A0A5J4YTX8</accession>
<name>A0A5J4YTX8_PORPP</name>
<proteinExistence type="predicted"/>
<dbReference type="OrthoDB" id="529273at2759"/>
<dbReference type="Pfam" id="PF04577">
    <property type="entry name" value="Glyco_transf_61"/>
    <property type="match status" value="1"/>
</dbReference>
<dbReference type="EMBL" id="VRMN01000005">
    <property type="protein sequence ID" value="KAA8494292.1"/>
    <property type="molecule type" value="Genomic_DNA"/>
</dbReference>
<keyword evidence="1 6" id="KW-0328">Glycosyltransferase</keyword>
<keyword evidence="4" id="KW-0732">Signal</keyword>
<evidence type="ECO:0000313" key="6">
    <source>
        <dbReference type="EMBL" id="KAA8494292.1"/>
    </source>
</evidence>
<dbReference type="PANTHER" id="PTHR20961">
    <property type="entry name" value="GLYCOSYLTRANSFERASE"/>
    <property type="match status" value="1"/>
</dbReference>
<sequence length="663" mass="74568">MARLATRMGAWLVVASALALATVLWHHHALPASLGSAFHISLGVGARDQSLWSINKIFARSERDEVARPESQGSNTFEEDFREAKGFVPPLRLVSARQMEVSASNRSASKFVAAPGFFESDYRIYVMHTKAHYFSHHLIVKDVYLRANADLKDPSGLFVLSDAKGQSLCGGGRPMGWITAYCPAETNTAWFEGHLGAPGIVPMSELSSLKASRPASFHFVQGTTLIIILDQSCTNVAHFAGKLLYVHHVLTNKAMYRLLNKMDITNVIVVAGKQTYSKLVNSSGWHNLLLESTVWPHRIIFNDPADLFLSPPKGGFRTFVFQDMTDLTSLGWIHFEQLVGVGILKGVFFFDDSRLPPRSEEYRSPFPSTVVSVSYDSIVLRRKVRETLTRRMRRAQRQISSVEPVQSIERRVMLVDRRGTRRVFADDTKELLTSSMRAWAEKRGFSFEVISFEGLDAQGQVQLVQSAAMLVGLHGANLVNSMFMPPLAVLLEIFPYVFSHNMYFEGGKASIKYFSYQPDHGTDWPDVGNYSSAFDCVQRSTECKLFYRDGVVQLNETDLKNLENIFNDAFDYLDSLEAASQRFVAEKKDLLVDIEKELGNGQAVPPPTLHSQLECVSIFDTLHKVTHVFWPFLLPVYFENYRPGAHHFFLMLLLLAANNCART</sequence>
<dbReference type="GO" id="GO:0016757">
    <property type="term" value="F:glycosyltransferase activity"/>
    <property type="evidence" value="ECO:0007669"/>
    <property type="project" value="UniProtKB-KW"/>
</dbReference>
<dbReference type="Proteomes" id="UP000324585">
    <property type="component" value="Unassembled WGS sequence"/>
</dbReference>
<evidence type="ECO:0000313" key="7">
    <source>
        <dbReference type="Proteomes" id="UP000324585"/>
    </source>
</evidence>
<reference evidence="7" key="1">
    <citation type="journal article" date="2019" name="Nat. Commun.">
        <title>Expansion of phycobilisome linker gene families in mesophilic red algae.</title>
        <authorList>
            <person name="Lee J."/>
            <person name="Kim D."/>
            <person name="Bhattacharya D."/>
            <person name="Yoon H.S."/>
        </authorList>
    </citation>
    <scope>NUCLEOTIDE SEQUENCE [LARGE SCALE GENOMIC DNA]</scope>
    <source>
        <strain evidence="7">CCMP 1328</strain>
    </source>
</reference>
<evidence type="ECO:0000256" key="1">
    <source>
        <dbReference type="ARBA" id="ARBA00022676"/>
    </source>
</evidence>
<dbReference type="InterPro" id="IPR007657">
    <property type="entry name" value="Glycosyltransferase_61"/>
</dbReference>
<keyword evidence="3" id="KW-0325">Glycoprotein</keyword>
<dbReference type="InterPro" id="IPR049625">
    <property type="entry name" value="Glyco_transf_61_cat"/>
</dbReference>
<feature type="signal peptide" evidence="4">
    <location>
        <begin position="1"/>
        <end position="21"/>
    </location>
</feature>
<organism evidence="6 7">
    <name type="scientific">Porphyridium purpureum</name>
    <name type="common">Red alga</name>
    <name type="synonym">Porphyridium cruentum</name>
    <dbReference type="NCBI Taxonomy" id="35688"/>
    <lineage>
        <taxon>Eukaryota</taxon>
        <taxon>Rhodophyta</taxon>
        <taxon>Bangiophyceae</taxon>
        <taxon>Porphyridiales</taxon>
        <taxon>Porphyridiaceae</taxon>
        <taxon>Porphyridium</taxon>
    </lineage>
</organism>
<feature type="domain" description="Glycosyltransferase 61 catalytic" evidence="5">
    <location>
        <begin position="389"/>
        <end position="489"/>
    </location>
</feature>
<evidence type="ECO:0000256" key="4">
    <source>
        <dbReference type="SAM" id="SignalP"/>
    </source>
</evidence>
<protein>
    <submittedName>
        <fullName evidence="6">Protein O-linked-mannose beta-1,4-N-acetylglucosaminyltransferase 2</fullName>
    </submittedName>
</protein>
<dbReference type="OMA" id="SHECKVH"/>